<feature type="transmembrane region" description="Helical" evidence="1">
    <location>
        <begin position="223"/>
        <end position="245"/>
    </location>
</feature>
<comment type="caution">
    <text evidence="3">The sequence shown here is derived from an EMBL/GenBank/DDBJ whole genome shotgun (WGS) entry which is preliminary data.</text>
</comment>
<gene>
    <name evidence="3" type="ORF">GGX14DRAFT_671380</name>
</gene>
<evidence type="ECO:0000259" key="2">
    <source>
        <dbReference type="SMART" id="SM01111"/>
    </source>
</evidence>
<proteinExistence type="predicted"/>
<dbReference type="AlphaFoldDB" id="A0AAD6UZ78"/>
<dbReference type="InterPro" id="IPR036673">
    <property type="entry name" value="Cyanovirin-N_sf"/>
</dbReference>
<dbReference type="PANTHER" id="PTHR42076">
    <property type="entry name" value="CYANOVIRIN-N HOMOLOG"/>
    <property type="match status" value="1"/>
</dbReference>
<sequence>MAFTLSSRNVRMEGSTLHAECRFRDTEQWFGSSLDLDRYFENEYGTFVTTLGNYGGFRATARNITVDQTGLLEAEMQNGSGIYVPASINLGLYVGNVDGSLLFKLPPTTQSIKTSASNPDLRGSSLTVFLLFRDGRLHPRTMDLNNYYANNNGRFQNGSGFYNTARNVRLGTEADEESFTLKAELRTSGTNYVATQTNVGEEIVNHLGNLQFVGIEPVPAPSFWIIFLEFFEGQPVVGFIVGGIYALMGRYEDAQRAIALSANSTIVMIGISIGTLLGGPWGAAIGAAITTPIGIFLETTLLPGEQTATIERYIYETLLNVAVAGAGPYLTQWVTHVNPTTMRSVFASINKAFGSKVSDAVIDTVDEAISHSLTNIINALTGGPPPQAWYEVDRIVSNLVDGKRIQSFPLKKLKPLRLQL</sequence>
<dbReference type="PANTHER" id="PTHR42076:SF1">
    <property type="entry name" value="CYANOVIRIN-N DOMAIN-CONTAINING PROTEIN"/>
    <property type="match status" value="1"/>
</dbReference>
<feature type="domain" description="Cyanovirin-N" evidence="2">
    <location>
        <begin position="2"/>
        <end position="103"/>
    </location>
</feature>
<evidence type="ECO:0000256" key="1">
    <source>
        <dbReference type="SAM" id="Phobius"/>
    </source>
</evidence>
<accession>A0AAD6UZ78</accession>
<name>A0AAD6UZ78_9AGAR</name>
<keyword evidence="1" id="KW-0472">Membrane</keyword>
<keyword evidence="4" id="KW-1185">Reference proteome</keyword>
<dbReference type="Pfam" id="PF08881">
    <property type="entry name" value="CVNH"/>
    <property type="match status" value="2"/>
</dbReference>
<dbReference type="InterPro" id="IPR011058">
    <property type="entry name" value="Cyanovirin-N"/>
</dbReference>
<keyword evidence="1" id="KW-0812">Transmembrane</keyword>
<feature type="transmembrane region" description="Helical" evidence="1">
    <location>
        <begin position="257"/>
        <end position="277"/>
    </location>
</feature>
<dbReference type="SUPFAM" id="SSF51322">
    <property type="entry name" value="Cyanovirin-N"/>
    <property type="match status" value="2"/>
</dbReference>
<reference evidence="3" key="1">
    <citation type="submission" date="2023-03" db="EMBL/GenBank/DDBJ databases">
        <title>Massive genome expansion in bonnet fungi (Mycena s.s.) driven by repeated elements and novel gene families across ecological guilds.</title>
        <authorList>
            <consortium name="Lawrence Berkeley National Laboratory"/>
            <person name="Harder C.B."/>
            <person name="Miyauchi S."/>
            <person name="Viragh M."/>
            <person name="Kuo A."/>
            <person name="Thoen E."/>
            <person name="Andreopoulos B."/>
            <person name="Lu D."/>
            <person name="Skrede I."/>
            <person name="Drula E."/>
            <person name="Henrissat B."/>
            <person name="Morin E."/>
            <person name="Kohler A."/>
            <person name="Barry K."/>
            <person name="LaButti K."/>
            <person name="Morin E."/>
            <person name="Salamov A."/>
            <person name="Lipzen A."/>
            <person name="Mereny Z."/>
            <person name="Hegedus B."/>
            <person name="Baldrian P."/>
            <person name="Stursova M."/>
            <person name="Weitz H."/>
            <person name="Taylor A."/>
            <person name="Grigoriev I.V."/>
            <person name="Nagy L.G."/>
            <person name="Martin F."/>
            <person name="Kauserud H."/>
        </authorList>
    </citation>
    <scope>NUCLEOTIDE SEQUENCE</scope>
    <source>
        <strain evidence="3">9144</strain>
    </source>
</reference>
<dbReference type="Proteomes" id="UP001219525">
    <property type="component" value="Unassembled WGS sequence"/>
</dbReference>
<keyword evidence="1" id="KW-1133">Transmembrane helix</keyword>
<protein>
    <recommendedName>
        <fullName evidence="2">Cyanovirin-N domain-containing protein</fullName>
    </recommendedName>
</protein>
<organism evidence="3 4">
    <name type="scientific">Mycena pura</name>
    <dbReference type="NCBI Taxonomy" id="153505"/>
    <lineage>
        <taxon>Eukaryota</taxon>
        <taxon>Fungi</taxon>
        <taxon>Dikarya</taxon>
        <taxon>Basidiomycota</taxon>
        <taxon>Agaricomycotina</taxon>
        <taxon>Agaricomycetes</taxon>
        <taxon>Agaricomycetidae</taxon>
        <taxon>Agaricales</taxon>
        <taxon>Marasmiineae</taxon>
        <taxon>Mycenaceae</taxon>
        <taxon>Mycena</taxon>
    </lineage>
</organism>
<evidence type="ECO:0000313" key="4">
    <source>
        <dbReference type="Proteomes" id="UP001219525"/>
    </source>
</evidence>
<evidence type="ECO:0000313" key="3">
    <source>
        <dbReference type="EMBL" id="KAJ7196955.1"/>
    </source>
</evidence>
<feature type="domain" description="Cyanovirin-N" evidence="2">
    <location>
        <begin position="111"/>
        <end position="212"/>
    </location>
</feature>
<dbReference type="SMART" id="SM01111">
    <property type="entry name" value="CVNH"/>
    <property type="match status" value="2"/>
</dbReference>
<dbReference type="EMBL" id="JARJCW010000080">
    <property type="protein sequence ID" value="KAJ7196955.1"/>
    <property type="molecule type" value="Genomic_DNA"/>
</dbReference>
<dbReference type="Gene3D" id="2.30.60.10">
    <property type="entry name" value="Cyanovirin-N"/>
    <property type="match status" value="2"/>
</dbReference>